<evidence type="ECO:0000256" key="2">
    <source>
        <dbReference type="SAM" id="Phobius"/>
    </source>
</evidence>
<gene>
    <name evidence="3" type="ORF">Pmani_015068</name>
</gene>
<evidence type="ECO:0000313" key="3">
    <source>
        <dbReference type="EMBL" id="KAK4313588.1"/>
    </source>
</evidence>
<keyword evidence="2" id="KW-0812">Transmembrane</keyword>
<sequence>MTEVPQEKEEEEEMLRMERRERQEEEEEEDEKEEGQRFVEVTLDVEESVADSSEEDDDNGGECSGEHTVEAMLIQIKNFIWNVLIFVIICYLGFSLY</sequence>
<dbReference type="AlphaFoldDB" id="A0AAE1PSC5"/>
<comment type="caution">
    <text evidence="3">The sequence shown here is derived from an EMBL/GenBank/DDBJ whole genome shotgun (WGS) entry which is preliminary data.</text>
</comment>
<dbReference type="EMBL" id="JAWZYT010001284">
    <property type="protein sequence ID" value="KAK4313588.1"/>
    <property type="molecule type" value="Genomic_DNA"/>
</dbReference>
<proteinExistence type="predicted"/>
<feature type="transmembrane region" description="Helical" evidence="2">
    <location>
        <begin position="79"/>
        <end position="96"/>
    </location>
</feature>
<name>A0AAE1PSC5_9EUCA</name>
<reference evidence="3" key="1">
    <citation type="submission" date="2023-11" db="EMBL/GenBank/DDBJ databases">
        <title>Genome assemblies of two species of porcelain crab, Petrolisthes cinctipes and Petrolisthes manimaculis (Anomura: Porcellanidae).</title>
        <authorList>
            <person name="Angst P."/>
        </authorList>
    </citation>
    <scope>NUCLEOTIDE SEQUENCE</scope>
    <source>
        <strain evidence="3">PB745_02</strain>
        <tissue evidence="3">Gill</tissue>
    </source>
</reference>
<dbReference type="Proteomes" id="UP001292094">
    <property type="component" value="Unassembled WGS sequence"/>
</dbReference>
<protein>
    <submittedName>
        <fullName evidence="3">Uncharacterized protein</fullName>
    </submittedName>
</protein>
<feature type="compositionally biased region" description="Basic and acidic residues" evidence="1">
    <location>
        <begin position="14"/>
        <end position="23"/>
    </location>
</feature>
<accession>A0AAE1PSC5</accession>
<feature type="compositionally biased region" description="Acidic residues" evidence="1">
    <location>
        <begin position="24"/>
        <end position="33"/>
    </location>
</feature>
<organism evidence="3 4">
    <name type="scientific">Petrolisthes manimaculis</name>
    <dbReference type="NCBI Taxonomy" id="1843537"/>
    <lineage>
        <taxon>Eukaryota</taxon>
        <taxon>Metazoa</taxon>
        <taxon>Ecdysozoa</taxon>
        <taxon>Arthropoda</taxon>
        <taxon>Crustacea</taxon>
        <taxon>Multicrustacea</taxon>
        <taxon>Malacostraca</taxon>
        <taxon>Eumalacostraca</taxon>
        <taxon>Eucarida</taxon>
        <taxon>Decapoda</taxon>
        <taxon>Pleocyemata</taxon>
        <taxon>Anomura</taxon>
        <taxon>Galatheoidea</taxon>
        <taxon>Porcellanidae</taxon>
        <taxon>Petrolisthes</taxon>
    </lineage>
</organism>
<evidence type="ECO:0000313" key="4">
    <source>
        <dbReference type="Proteomes" id="UP001292094"/>
    </source>
</evidence>
<evidence type="ECO:0000256" key="1">
    <source>
        <dbReference type="SAM" id="MobiDB-lite"/>
    </source>
</evidence>
<keyword evidence="2" id="KW-0472">Membrane</keyword>
<keyword evidence="2" id="KW-1133">Transmembrane helix</keyword>
<keyword evidence="4" id="KW-1185">Reference proteome</keyword>
<feature type="region of interest" description="Disordered" evidence="1">
    <location>
        <begin position="1"/>
        <end position="41"/>
    </location>
</feature>